<dbReference type="AlphaFoldDB" id="A0A392SMQ0"/>
<feature type="chain" id="PRO_5017270223" evidence="1">
    <location>
        <begin position="16"/>
        <end position="61"/>
    </location>
</feature>
<organism evidence="2 3">
    <name type="scientific">Trifolium medium</name>
    <dbReference type="NCBI Taxonomy" id="97028"/>
    <lineage>
        <taxon>Eukaryota</taxon>
        <taxon>Viridiplantae</taxon>
        <taxon>Streptophyta</taxon>
        <taxon>Embryophyta</taxon>
        <taxon>Tracheophyta</taxon>
        <taxon>Spermatophyta</taxon>
        <taxon>Magnoliopsida</taxon>
        <taxon>eudicotyledons</taxon>
        <taxon>Gunneridae</taxon>
        <taxon>Pentapetalae</taxon>
        <taxon>rosids</taxon>
        <taxon>fabids</taxon>
        <taxon>Fabales</taxon>
        <taxon>Fabaceae</taxon>
        <taxon>Papilionoideae</taxon>
        <taxon>50 kb inversion clade</taxon>
        <taxon>NPAAA clade</taxon>
        <taxon>Hologalegina</taxon>
        <taxon>IRL clade</taxon>
        <taxon>Trifolieae</taxon>
        <taxon>Trifolium</taxon>
    </lineage>
</organism>
<keyword evidence="3" id="KW-1185">Reference proteome</keyword>
<evidence type="ECO:0000313" key="2">
    <source>
        <dbReference type="EMBL" id="MCI49156.1"/>
    </source>
</evidence>
<keyword evidence="1" id="KW-0732">Signal</keyword>
<accession>A0A392SMQ0</accession>
<name>A0A392SMQ0_9FABA</name>
<feature type="signal peptide" evidence="1">
    <location>
        <begin position="1"/>
        <end position="15"/>
    </location>
</feature>
<protein>
    <submittedName>
        <fullName evidence="2">Uncharacterized protein</fullName>
    </submittedName>
</protein>
<sequence>MVSLLLGLLSSSSNAVTLSEELFVTQVVANCLENEEDMISSVFTHGFRPDFSPGRNFLQSI</sequence>
<evidence type="ECO:0000313" key="3">
    <source>
        <dbReference type="Proteomes" id="UP000265520"/>
    </source>
</evidence>
<proteinExistence type="predicted"/>
<comment type="caution">
    <text evidence="2">The sequence shown here is derived from an EMBL/GenBank/DDBJ whole genome shotgun (WGS) entry which is preliminary data.</text>
</comment>
<evidence type="ECO:0000256" key="1">
    <source>
        <dbReference type="SAM" id="SignalP"/>
    </source>
</evidence>
<reference evidence="2 3" key="1">
    <citation type="journal article" date="2018" name="Front. Plant Sci.">
        <title>Red Clover (Trifolium pratense) and Zigzag Clover (T. medium) - A Picture of Genomic Similarities and Differences.</title>
        <authorList>
            <person name="Dluhosova J."/>
            <person name="Istvanek J."/>
            <person name="Nedelnik J."/>
            <person name="Repkova J."/>
        </authorList>
    </citation>
    <scope>NUCLEOTIDE SEQUENCE [LARGE SCALE GENOMIC DNA]</scope>
    <source>
        <strain evidence="3">cv. 10/8</strain>
        <tissue evidence="2">Leaf</tissue>
    </source>
</reference>
<dbReference type="Proteomes" id="UP000265520">
    <property type="component" value="Unassembled WGS sequence"/>
</dbReference>
<dbReference type="EMBL" id="LXQA010396930">
    <property type="protein sequence ID" value="MCI49156.1"/>
    <property type="molecule type" value="Genomic_DNA"/>
</dbReference>